<dbReference type="GO" id="GO:1990573">
    <property type="term" value="P:potassium ion import across plasma membrane"/>
    <property type="evidence" value="ECO:0007669"/>
    <property type="project" value="TreeGrafter"/>
</dbReference>
<evidence type="ECO:0000256" key="6">
    <source>
        <dbReference type="ARBA" id="ARBA00022958"/>
    </source>
</evidence>
<keyword evidence="9 11" id="KW-0472">Membrane</keyword>
<sequence length="308" mass="34126">MQRNLHKQAARVRLGSYEFKKKGASRFDMRDPYHLAVALTWPQFLATLLAIYLLVNIAFAALFWLVPGAVASARPHNFGDVFFFSIETLATVGYGEMYPATLYGHVIAAIEIVGGLGFTAIVTGLTFVRFSRPRAKLVFAANPVVATHNGKPTLMLRVGNGRLGVLLDAVAKLNVLLSVATPEGRHFRRAQELRLERAHLPAFPLTWTLMHVLDERSPLRGYDAGRVIAARAQLFVTIEARDPTLATVVHDIRNYTPDDIRFGMRYADAVIIAEDGTPVADLTRIGVLEPDTGEHLEPGWTEREEALE</sequence>
<dbReference type="InterPro" id="IPR041647">
    <property type="entry name" value="IRK_C"/>
</dbReference>
<evidence type="ECO:0000256" key="10">
    <source>
        <dbReference type="ARBA" id="ARBA00023303"/>
    </source>
</evidence>
<dbReference type="Pfam" id="PF17655">
    <property type="entry name" value="IRK_C"/>
    <property type="match status" value="1"/>
</dbReference>
<evidence type="ECO:0000259" key="13">
    <source>
        <dbReference type="Pfam" id="PF17655"/>
    </source>
</evidence>
<evidence type="ECO:0000256" key="4">
    <source>
        <dbReference type="ARBA" id="ARBA00022692"/>
    </source>
</evidence>
<evidence type="ECO:0000256" key="8">
    <source>
        <dbReference type="ARBA" id="ARBA00023065"/>
    </source>
</evidence>
<keyword evidence="4 11" id="KW-0812">Transmembrane</keyword>
<organism evidence="14 15">
    <name type="scientific">Rhodopila globiformis</name>
    <name type="common">Rhodopseudomonas globiformis</name>
    <dbReference type="NCBI Taxonomy" id="1071"/>
    <lineage>
        <taxon>Bacteria</taxon>
        <taxon>Pseudomonadati</taxon>
        <taxon>Pseudomonadota</taxon>
        <taxon>Alphaproteobacteria</taxon>
        <taxon>Acetobacterales</taxon>
        <taxon>Acetobacteraceae</taxon>
        <taxon>Rhodopila</taxon>
    </lineage>
</organism>
<dbReference type="GO" id="GO:0005886">
    <property type="term" value="C:plasma membrane"/>
    <property type="evidence" value="ECO:0007669"/>
    <property type="project" value="TreeGrafter"/>
</dbReference>
<evidence type="ECO:0000256" key="2">
    <source>
        <dbReference type="ARBA" id="ARBA00022448"/>
    </source>
</evidence>
<dbReference type="InterPro" id="IPR014756">
    <property type="entry name" value="Ig_E-set"/>
</dbReference>
<dbReference type="GO" id="GO:0005242">
    <property type="term" value="F:inward rectifier potassium channel activity"/>
    <property type="evidence" value="ECO:0007669"/>
    <property type="project" value="InterPro"/>
</dbReference>
<evidence type="ECO:0000256" key="11">
    <source>
        <dbReference type="SAM" id="Phobius"/>
    </source>
</evidence>
<dbReference type="SUPFAM" id="SSF81324">
    <property type="entry name" value="Voltage-gated potassium channels"/>
    <property type="match status" value="1"/>
</dbReference>
<evidence type="ECO:0000313" key="15">
    <source>
        <dbReference type="Proteomes" id="UP000239724"/>
    </source>
</evidence>
<dbReference type="Pfam" id="PF07885">
    <property type="entry name" value="Ion_trans_2"/>
    <property type="match status" value="1"/>
</dbReference>
<dbReference type="PANTHER" id="PTHR11767">
    <property type="entry name" value="INWARD RECTIFIER POTASSIUM CHANNEL"/>
    <property type="match status" value="1"/>
</dbReference>
<dbReference type="SUPFAM" id="SSF81296">
    <property type="entry name" value="E set domains"/>
    <property type="match status" value="1"/>
</dbReference>
<feature type="transmembrane region" description="Helical" evidence="11">
    <location>
        <begin position="107"/>
        <end position="128"/>
    </location>
</feature>
<keyword evidence="8" id="KW-0406">Ion transport</keyword>
<keyword evidence="7 11" id="KW-1133">Transmembrane helix</keyword>
<reference evidence="14 15" key="1">
    <citation type="journal article" date="2018" name="Arch. Microbiol.">
        <title>New insights into the metabolic potential of the phototrophic purple bacterium Rhodopila globiformis DSM 161(T) from its draft genome sequence and evidence for a vanadium-dependent nitrogenase.</title>
        <authorList>
            <person name="Imhoff J.F."/>
            <person name="Rahn T."/>
            <person name="Kunzel S."/>
            <person name="Neulinger S.C."/>
        </authorList>
    </citation>
    <scope>NUCLEOTIDE SEQUENCE [LARGE SCALE GENOMIC DNA]</scope>
    <source>
        <strain evidence="14 15">DSM 161</strain>
    </source>
</reference>
<evidence type="ECO:0000313" key="14">
    <source>
        <dbReference type="EMBL" id="PPQ32894.1"/>
    </source>
</evidence>
<evidence type="ECO:0000256" key="1">
    <source>
        <dbReference type="ARBA" id="ARBA00004141"/>
    </source>
</evidence>
<proteinExistence type="predicted"/>
<dbReference type="InterPro" id="IPR016449">
    <property type="entry name" value="K_chnl_inward-rec_Kir"/>
</dbReference>
<dbReference type="PANTHER" id="PTHR11767:SF102">
    <property type="entry name" value="INWARDLY RECTIFYING POTASSIUM CHANNEL 1, ISOFORM F"/>
    <property type="match status" value="1"/>
</dbReference>
<dbReference type="Proteomes" id="UP000239724">
    <property type="component" value="Unassembled WGS sequence"/>
</dbReference>
<dbReference type="InterPro" id="IPR013099">
    <property type="entry name" value="K_chnl_dom"/>
</dbReference>
<dbReference type="Gene3D" id="2.60.40.1400">
    <property type="entry name" value="G protein-activated inward rectifier potassium channel 1"/>
    <property type="match status" value="1"/>
</dbReference>
<evidence type="ECO:0000256" key="3">
    <source>
        <dbReference type="ARBA" id="ARBA00022538"/>
    </source>
</evidence>
<dbReference type="GO" id="GO:0034702">
    <property type="term" value="C:monoatomic ion channel complex"/>
    <property type="evidence" value="ECO:0007669"/>
    <property type="project" value="UniProtKB-KW"/>
</dbReference>
<accession>A0A2S6NE94</accession>
<keyword evidence="5" id="KW-0851">Voltage-gated channel</keyword>
<keyword evidence="2" id="KW-0813">Transport</keyword>
<evidence type="ECO:0000259" key="12">
    <source>
        <dbReference type="Pfam" id="PF07885"/>
    </source>
</evidence>
<dbReference type="GO" id="GO:0034765">
    <property type="term" value="P:regulation of monoatomic ion transmembrane transport"/>
    <property type="evidence" value="ECO:0007669"/>
    <property type="project" value="TreeGrafter"/>
</dbReference>
<comment type="subcellular location">
    <subcellularLocation>
        <location evidence="1">Membrane</location>
        <topology evidence="1">Multi-pass membrane protein</topology>
    </subcellularLocation>
</comment>
<dbReference type="EMBL" id="NHRY01000160">
    <property type="protein sequence ID" value="PPQ32894.1"/>
    <property type="molecule type" value="Genomic_DNA"/>
</dbReference>
<evidence type="ECO:0008006" key="16">
    <source>
        <dbReference type="Google" id="ProtNLM"/>
    </source>
</evidence>
<keyword evidence="10" id="KW-0407">Ion channel</keyword>
<feature type="domain" description="Potassium channel" evidence="12">
    <location>
        <begin position="59"/>
        <end position="127"/>
    </location>
</feature>
<gene>
    <name evidence="14" type="ORF">CCS01_15365</name>
</gene>
<feature type="transmembrane region" description="Helical" evidence="11">
    <location>
        <begin position="44"/>
        <end position="66"/>
    </location>
</feature>
<dbReference type="Gene3D" id="1.10.287.70">
    <property type="match status" value="1"/>
</dbReference>
<evidence type="ECO:0000256" key="9">
    <source>
        <dbReference type="ARBA" id="ARBA00023136"/>
    </source>
</evidence>
<protein>
    <recommendedName>
        <fullName evidence="16">ATP-sensitive inward rectifier potassium channel 10</fullName>
    </recommendedName>
</protein>
<dbReference type="InterPro" id="IPR013518">
    <property type="entry name" value="K_chnl_inward-rec_Kir_cyto"/>
</dbReference>
<evidence type="ECO:0000256" key="5">
    <source>
        <dbReference type="ARBA" id="ARBA00022882"/>
    </source>
</evidence>
<dbReference type="AlphaFoldDB" id="A0A2S6NE94"/>
<keyword evidence="3" id="KW-0633">Potassium transport</keyword>
<name>A0A2S6NE94_RHOGL</name>
<keyword evidence="6" id="KW-0630">Potassium</keyword>
<feature type="domain" description="Inward rectifier potassium channel C-terminal" evidence="13">
    <location>
        <begin position="138"/>
        <end position="282"/>
    </location>
</feature>
<comment type="caution">
    <text evidence="14">The sequence shown here is derived from an EMBL/GenBank/DDBJ whole genome shotgun (WGS) entry which is preliminary data.</text>
</comment>
<evidence type="ECO:0000256" key="7">
    <source>
        <dbReference type="ARBA" id="ARBA00022989"/>
    </source>
</evidence>
<keyword evidence="15" id="KW-1185">Reference proteome</keyword>